<dbReference type="InterPro" id="IPR050131">
    <property type="entry name" value="Peptidase_S8_subtilisin-like"/>
</dbReference>
<evidence type="ECO:0000256" key="1">
    <source>
        <dbReference type="ARBA" id="ARBA00011073"/>
    </source>
</evidence>
<keyword evidence="2 6" id="KW-0645">Protease</keyword>
<dbReference type="InterPro" id="IPR023827">
    <property type="entry name" value="Peptidase_S8_Asp-AS"/>
</dbReference>
<dbReference type="SUPFAM" id="SSF52743">
    <property type="entry name" value="Subtilisin-like"/>
    <property type="match status" value="1"/>
</dbReference>
<feature type="domain" description="Inhibitor I9" evidence="8">
    <location>
        <begin position="35"/>
        <end position="114"/>
    </location>
</feature>
<dbReference type="Proteomes" id="UP000799439">
    <property type="component" value="Unassembled WGS sequence"/>
</dbReference>
<evidence type="ECO:0000256" key="3">
    <source>
        <dbReference type="ARBA" id="ARBA00022729"/>
    </source>
</evidence>
<dbReference type="GO" id="GO:0005576">
    <property type="term" value="C:extracellular region"/>
    <property type="evidence" value="ECO:0007669"/>
    <property type="project" value="UniProtKB-ARBA"/>
</dbReference>
<dbReference type="Pfam" id="PF00082">
    <property type="entry name" value="Peptidase_S8"/>
    <property type="match status" value="1"/>
</dbReference>
<feature type="active site" description="Charge relay system" evidence="6">
    <location>
        <position position="190"/>
    </location>
</feature>
<dbReference type="CDD" id="cd04077">
    <property type="entry name" value="Peptidases_S8_PCSK9_ProteinaseK_like"/>
    <property type="match status" value="1"/>
</dbReference>
<accession>A0A9P4IVY0</accession>
<feature type="active site" description="Charge relay system" evidence="6">
    <location>
        <position position="341"/>
    </location>
</feature>
<evidence type="ECO:0000256" key="5">
    <source>
        <dbReference type="ARBA" id="ARBA00022825"/>
    </source>
</evidence>
<dbReference type="PROSITE" id="PS51892">
    <property type="entry name" value="SUBTILASE"/>
    <property type="match status" value="1"/>
</dbReference>
<dbReference type="EMBL" id="ML996088">
    <property type="protein sequence ID" value="KAF2150938.1"/>
    <property type="molecule type" value="Genomic_DNA"/>
</dbReference>
<dbReference type="InterPro" id="IPR015500">
    <property type="entry name" value="Peptidase_S8_subtilisin-rel"/>
</dbReference>
<evidence type="ECO:0000313" key="10">
    <source>
        <dbReference type="Proteomes" id="UP000799439"/>
    </source>
</evidence>
<reference evidence="9" key="1">
    <citation type="journal article" date="2020" name="Stud. Mycol.">
        <title>101 Dothideomycetes genomes: a test case for predicting lifestyles and emergence of pathogens.</title>
        <authorList>
            <person name="Haridas S."/>
            <person name="Albert R."/>
            <person name="Binder M."/>
            <person name="Bloem J."/>
            <person name="Labutti K."/>
            <person name="Salamov A."/>
            <person name="Andreopoulos B."/>
            <person name="Baker S."/>
            <person name="Barry K."/>
            <person name="Bills G."/>
            <person name="Bluhm B."/>
            <person name="Cannon C."/>
            <person name="Castanera R."/>
            <person name="Culley D."/>
            <person name="Daum C."/>
            <person name="Ezra D."/>
            <person name="Gonzalez J."/>
            <person name="Henrissat B."/>
            <person name="Kuo A."/>
            <person name="Liang C."/>
            <person name="Lipzen A."/>
            <person name="Lutzoni F."/>
            <person name="Magnuson J."/>
            <person name="Mondo S."/>
            <person name="Nolan M."/>
            <person name="Ohm R."/>
            <person name="Pangilinan J."/>
            <person name="Park H.-J."/>
            <person name="Ramirez L."/>
            <person name="Alfaro M."/>
            <person name="Sun H."/>
            <person name="Tritt A."/>
            <person name="Yoshinaga Y."/>
            <person name="Zwiers L.-H."/>
            <person name="Turgeon B."/>
            <person name="Goodwin S."/>
            <person name="Spatafora J."/>
            <person name="Crous P."/>
            <person name="Grigoriev I."/>
        </authorList>
    </citation>
    <scope>NUCLEOTIDE SEQUENCE</scope>
    <source>
        <strain evidence="9">CBS 260.36</strain>
    </source>
</reference>
<dbReference type="InterPro" id="IPR010259">
    <property type="entry name" value="S8pro/Inhibitor_I9"/>
</dbReference>
<evidence type="ECO:0000256" key="6">
    <source>
        <dbReference type="PROSITE-ProRule" id="PRU01240"/>
    </source>
</evidence>
<dbReference type="PROSITE" id="PS00136">
    <property type="entry name" value="SUBTILASE_ASP"/>
    <property type="match status" value="1"/>
</dbReference>
<dbReference type="AlphaFoldDB" id="A0A9P4IVY0"/>
<comment type="caution">
    <text evidence="9">The sequence shown here is derived from an EMBL/GenBank/DDBJ whole genome shotgun (WGS) entry which is preliminary data.</text>
</comment>
<dbReference type="GO" id="GO:0004252">
    <property type="term" value="F:serine-type endopeptidase activity"/>
    <property type="evidence" value="ECO:0007669"/>
    <property type="project" value="UniProtKB-UniRule"/>
</dbReference>
<proteinExistence type="inferred from homology"/>
<dbReference type="Pfam" id="PF05922">
    <property type="entry name" value="Inhibitor_I9"/>
    <property type="match status" value="1"/>
</dbReference>
<keyword evidence="5 6" id="KW-0720">Serine protease</keyword>
<gene>
    <name evidence="9" type="ORF">K461DRAFT_227722</name>
</gene>
<dbReference type="InterPro" id="IPR036852">
    <property type="entry name" value="Peptidase_S8/S53_dom_sf"/>
</dbReference>
<evidence type="ECO:0000256" key="4">
    <source>
        <dbReference type="ARBA" id="ARBA00022801"/>
    </source>
</evidence>
<dbReference type="PANTHER" id="PTHR43806">
    <property type="entry name" value="PEPTIDASE S8"/>
    <property type="match status" value="1"/>
</dbReference>
<keyword evidence="4 6" id="KW-0378">Hydrolase</keyword>
<dbReference type="Gene3D" id="3.40.50.200">
    <property type="entry name" value="Peptidase S8/S53 domain"/>
    <property type="match status" value="1"/>
</dbReference>
<dbReference type="PANTHER" id="PTHR43806:SF58">
    <property type="entry name" value="ALKALINE PROTEASE 1-RELATED"/>
    <property type="match status" value="1"/>
</dbReference>
<name>A0A9P4IVY0_9PEZI</name>
<keyword evidence="3" id="KW-0732">Signal</keyword>
<organism evidence="9 10">
    <name type="scientific">Myriangium duriaei CBS 260.36</name>
    <dbReference type="NCBI Taxonomy" id="1168546"/>
    <lineage>
        <taxon>Eukaryota</taxon>
        <taxon>Fungi</taxon>
        <taxon>Dikarya</taxon>
        <taxon>Ascomycota</taxon>
        <taxon>Pezizomycotina</taxon>
        <taxon>Dothideomycetes</taxon>
        <taxon>Dothideomycetidae</taxon>
        <taxon>Myriangiales</taxon>
        <taxon>Myriangiaceae</taxon>
        <taxon>Myriangium</taxon>
    </lineage>
</organism>
<dbReference type="InterPro" id="IPR034193">
    <property type="entry name" value="PCSK9_ProteinaseK-like"/>
</dbReference>
<sequence length="396" mass="43205">MQYLRSFIFISSVLNPIIYGVSLSQEPYDHDLSDRYIISLRPGANMLEHMHHVRDVHVRSLARRQDNQVFKGVSHWFNISDFSAYAGHFEETVIEQLKRHEDVARVEPDKMYTIAASQIQHGSSYGLGLISHRGNVGADEGYVYDSSAGAGTWAYVVDTGINVVHREFQLRASNGYNAIRGTRMEDTSGHGTHLAGIIGGRTYGVAKRTNLIAVKVLKNNQGPASAILDGYQWAANDILDHNRQSKAVINLAIGAGDFHALNSAISTAYRNGITTVVSFASDEEHPIWPRNAIAVAATDQRRRRASFSETGSRLTLFAPGVSIRSAWIGSYDAVKTGSGNSQAAAHVSGLVVYLKGLRRLPDAQQTKQSLIMLALPNVVGNAGDAPNLFAYNGSGR</sequence>
<evidence type="ECO:0000259" key="8">
    <source>
        <dbReference type="Pfam" id="PF05922"/>
    </source>
</evidence>
<dbReference type="SUPFAM" id="SSF54897">
    <property type="entry name" value="Protease propeptides/inhibitors"/>
    <property type="match status" value="1"/>
</dbReference>
<keyword evidence="10" id="KW-1185">Reference proteome</keyword>
<dbReference type="GO" id="GO:0006508">
    <property type="term" value="P:proteolysis"/>
    <property type="evidence" value="ECO:0007669"/>
    <property type="project" value="UniProtKB-KW"/>
</dbReference>
<evidence type="ECO:0000313" key="9">
    <source>
        <dbReference type="EMBL" id="KAF2150938.1"/>
    </source>
</evidence>
<dbReference type="InterPro" id="IPR000209">
    <property type="entry name" value="Peptidase_S8/S53_dom"/>
</dbReference>
<dbReference type="OrthoDB" id="206201at2759"/>
<feature type="domain" description="Peptidase S8/S53" evidence="7">
    <location>
        <begin position="156"/>
        <end position="374"/>
    </location>
</feature>
<protein>
    <submittedName>
        <fullName evidence="9">Alkaline protease</fullName>
    </submittedName>
</protein>
<evidence type="ECO:0000256" key="2">
    <source>
        <dbReference type="ARBA" id="ARBA00022670"/>
    </source>
</evidence>
<evidence type="ECO:0000259" key="7">
    <source>
        <dbReference type="Pfam" id="PF00082"/>
    </source>
</evidence>
<comment type="similarity">
    <text evidence="1 6">Belongs to the peptidase S8 family.</text>
</comment>
<feature type="active site" description="Charge relay system" evidence="6">
    <location>
        <position position="158"/>
    </location>
</feature>
<dbReference type="PRINTS" id="PR00723">
    <property type="entry name" value="SUBTILISIN"/>
</dbReference>